<dbReference type="InterPro" id="IPR003749">
    <property type="entry name" value="ThiS/MoaD-like"/>
</dbReference>
<evidence type="ECO:0000313" key="1">
    <source>
        <dbReference type="EMBL" id="MBM6617751.1"/>
    </source>
</evidence>
<keyword evidence="2" id="KW-1185">Reference proteome</keyword>
<name>A0ABS2DGZ3_9BACI</name>
<dbReference type="Proteomes" id="UP001518925">
    <property type="component" value="Unassembled WGS sequence"/>
</dbReference>
<dbReference type="EMBL" id="JAFELM010000027">
    <property type="protein sequence ID" value="MBM6617751.1"/>
    <property type="molecule type" value="Genomic_DNA"/>
</dbReference>
<dbReference type="Pfam" id="PF02597">
    <property type="entry name" value="ThiS"/>
    <property type="match status" value="1"/>
</dbReference>
<reference evidence="1 2" key="1">
    <citation type="submission" date="2021-02" db="EMBL/GenBank/DDBJ databases">
        <title>Bacillus sp. RD4P76, an endophyte from a halophyte.</title>
        <authorList>
            <person name="Sun J.-Q."/>
        </authorList>
    </citation>
    <scope>NUCLEOTIDE SEQUENCE [LARGE SCALE GENOMIC DNA]</scope>
    <source>
        <strain evidence="1 2">RD4P76</strain>
    </source>
</reference>
<sequence length="67" mass="7696">MKLHINGEEVTVPDEMMNMSDLVSYFNLQEKIIIIEHNHEILEKDSHHQAKIQDGDKIEIVHFVGGG</sequence>
<evidence type="ECO:0000313" key="2">
    <source>
        <dbReference type="Proteomes" id="UP001518925"/>
    </source>
</evidence>
<dbReference type="PANTHER" id="PTHR34472:SF1">
    <property type="entry name" value="SULFUR CARRIER PROTEIN THIS"/>
    <property type="match status" value="1"/>
</dbReference>
<protein>
    <submittedName>
        <fullName evidence="1">Sulfur carrier protein ThiS</fullName>
    </submittedName>
</protein>
<organism evidence="1 2">
    <name type="scientific">Bacillus suaedaesalsae</name>
    <dbReference type="NCBI Taxonomy" id="2810349"/>
    <lineage>
        <taxon>Bacteria</taxon>
        <taxon>Bacillati</taxon>
        <taxon>Bacillota</taxon>
        <taxon>Bacilli</taxon>
        <taxon>Bacillales</taxon>
        <taxon>Bacillaceae</taxon>
        <taxon>Bacillus</taxon>
    </lineage>
</organism>
<comment type="caution">
    <text evidence="1">The sequence shown here is derived from an EMBL/GenBank/DDBJ whole genome shotgun (WGS) entry which is preliminary data.</text>
</comment>
<dbReference type="InterPro" id="IPR016155">
    <property type="entry name" value="Mopterin_synth/thiamin_S_b"/>
</dbReference>
<proteinExistence type="predicted"/>
<dbReference type="SUPFAM" id="SSF54285">
    <property type="entry name" value="MoaD/ThiS"/>
    <property type="match status" value="1"/>
</dbReference>
<gene>
    <name evidence="1" type="primary">thiS</name>
    <name evidence="1" type="ORF">JR050_08730</name>
</gene>
<dbReference type="CDD" id="cd00565">
    <property type="entry name" value="Ubl_ThiS"/>
    <property type="match status" value="1"/>
</dbReference>
<dbReference type="NCBIfam" id="TIGR01683">
    <property type="entry name" value="thiS"/>
    <property type="match status" value="1"/>
</dbReference>
<dbReference type="RefSeq" id="WP_204203122.1">
    <property type="nucleotide sequence ID" value="NZ_JAFELM010000027.1"/>
</dbReference>
<dbReference type="InterPro" id="IPR010035">
    <property type="entry name" value="Thi_S"/>
</dbReference>
<dbReference type="Gene3D" id="3.10.20.30">
    <property type="match status" value="1"/>
</dbReference>
<accession>A0ABS2DGZ3</accession>
<dbReference type="PANTHER" id="PTHR34472">
    <property type="entry name" value="SULFUR CARRIER PROTEIN THIS"/>
    <property type="match status" value="1"/>
</dbReference>
<dbReference type="InterPro" id="IPR012675">
    <property type="entry name" value="Beta-grasp_dom_sf"/>
</dbReference>